<dbReference type="InterPro" id="IPR036028">
    <property type="entry name" value="SH3-like_dom_sf"/>
</dbReference>
<feature type="domain" description="SH3" evidence="4">
    <location>
        <begin position="30"/>
        <end position="92"/>
    </location>
</feature>
<keyword evidence="1 3" id="KW-0728">SH3 domain</keyword>
<dbReference type="Proteomes" id="UP000663699">
    <property type="component" value="Chromosome 17"/>
</dbReference>
<dbReference type="InterPro" id="IPR001683">
    <property type="entry name" value="PX_dom"/>
</dbReference>
<dbReference type="Pfam" id="PF00787">
    <property type="entry name" value="PX"/>
    <property type="match status" value="1"/>
</dbReference>
<dbReference type="SUPFAM" id="SSF54277">
    <property type="entry name" value="CAD &amp; PB1 domains"/>
    <property type="match status" value="1"/>
</dbReference>
<evidence type="ECO:0000313" key="7">
    <source>
        <dbReference type="Proteomes" id="UP000663699"/>
    </source>
</evidence>
<dbReference type="SMART" id="SM00666">
    <property type="entry name" value="PB1"/>
    <property type="match status" value="1"/>
</dbReference>
<evidence type="ECO:0000256" key="3">
    <source>
        <dbReference type="PROSITE-ProRule" id="PRU00192"/>
    </source>
</evidence>
<dbReference type="Gene3D" id="3.30.1520.10">
    <property type="entry name" value="Phox-like domain"/>
    <property type="match status" value="1"/>
</dbReference>
<dbReference type="Gene3D" id="3.10.20.90">
    <property type="entry name" value="Phosphatidylinositol 3-kinase Catalytic Subunit, Chain A, domain 1"/>
    <property type="match status" value="1"/>
</dbReference>
<organism evidence="6 7">
    <name type="scientific">Pneumocystis wakefieldiae</name>
    <dbReference type="NCBI Taxonomy" id="38082"/>
    <lineage>
        <taxon>Eukaryota</taxon>
        <taxon>Fungi</taxon>
        <taxon>Dikarya</taxon>
        <taxon>Ascomycota</taxon>
        <taxon>Taphrinomycotina</taxon>
        <taxon>Pneumocystomycetes</taxon>
        <taxon>Pneumocystaceae</taxon>
        <taxon>Pneumocystis</taxon>
    </lineage>
</organism>
<dbReference type="InterPro" id="IPR000270">
    <property type="entry name" value="PB1_dom"/>
</dbReference>
<dbReference type="EMBL" id="CP054548">
    <property type="protein sequence ID" value="QSL67177.1"/>
    <property type="molecule type" value="Genomic_DNA"/>
</dbReference>
<evidence type="ECO:0000259" key="5">
    <source>
        <dbReference type="PROSITE" id="PS50195"/>
    </source>
</evidence>
<dbReference type="PANTHER" id="PTHR15706">
    <property type="entry name" value="SH3 MULTIPLE DOMAIN"/>
    <property type="match status" value="1"/>
</dbReference>
<dbReference type="GO" id="GO:0051130">
    <property type="term" value="P:positive regulation of cellular component organization"/>
    <property type="evidence" value="ECO:0007669"/>
    <property type="project" value="UniProtKB-ARBA"/>
</dbReference>
<dbReference type="InterPro" id="IPR036871">
    <property type="entry name" value="PX_dom_sf"/>
</dbReference>
<dbReference type="Pfam" id="PF00564">
    <property type="entry name" value="PB1"/>
    <property type="match status" value="1"/>
</dbReference>
<protein>
    <recommendedName>
        <fullName evidence="8">Protein scd2/ral3</fullName>
    </recommendedName>
</protein>
<dbReference type="CDD" id="cd11878">
    <property type="entry name" value="SH3_Bem1p_1"/>
    <property type="match status" value="1"/>
</dbReference>
<gene>
    <name evidence="6" type="ORF">MERGE_001566</name>
</gene>
<feature type="domain" description="PX" evidence="5">
    <location>
        <begin position="264"/>
        <end position="384"/>
    </location>
</feature>
<feature type="domain" description="SH3" evidence="4">
    <location>
        <begin position="119"/>
        <end position="181"/>
    </location>
</feature>
<dbReference type="CDD" id="cd05992">
    <property type="entry name" value="PB1"/>
    <property type="match status" value="1"/>
</dbReference>
<dbReference type="InterPro" id="IPR051228">
    <property type="entry name" value="NADPH_Oxidase/PX-Domain"/>
</dbReference>
<dbReference type="InterPro" id="IPR035550">
    <property type="entry name" value="Bem1/Scd2_PX"/>
</dbReference>
<reference evidence="6" key="1">
    <citation type="submission" date="2020-06" db="EMBL/GenBank/DDBJ databases">
        <title>Genomes of multiple members of Pneumocystis genus reveal paths to human pathogen Pneumocystis jirovecii.</title>
        <authorList>
            <person name="Cisse O.H."/>
            <person name="Ma L."/>
            <person name="Dekker J."/>
            <person name="Khil P."/>
            <person name="Jo J."/>
            <person name="Brenchley J."/>
            <person name="Blair R."/>
            <person name="Pahar B."/>
            <person name="Chabe M."/>
            <person name="Van Rompay K.A."/>
            <person name="Keesler R."/>
            <person name="Sukura A."/>
            <person name="Hirsch V."/>
            <person name="Kutty G."/>
            <person name="Liu Y."/>
            <person name="Peng L."/>
            <person name="Chen J."/>
            <person name="Song J."/>
            <person name="Weissenbacher-Lang C."/>
            <person name="Xu J."/>
            <person name="Upham N.S."/>
            <person name="Stajich J.E."/>
            <person name="Cuomo C.A."/>
            <person name="Cushion M.T."/>
            <person name="Kovacs J.A."/>
        </authorList>
    </citation>
    <scope>NUCLEOTIDE SEQUENCE</scope>
    <source>
        <strain evidence="6">2A</strain>
    </source>
</reference>
<evidence type="ECO:0000313" key="6">
    <source>
        <dbReference type="EMBL" id="QSL67177.1"/>
    </source>
</evidence>
<evidence type="ECO:0000256" key="1">
    <source>
        <dbReference type="ARBA" id="ARBA00022443"/>
    </source>
</evidence>
<name>A0A899GF03_9ASCO</name>
<keyword evidence="7" id="KW-1185">Reference proteome</keyword>
<dbReference type="SMART" id="SM00312">
    <property type="entry name" value="PX"/>
    <property type="match status" value="1"/>
</dbReference>
<dbReference type="SUPFAM" id="SSF64268">
    <property type="entry name" value="PX domain"/>
    <property type="match status" value="1"/>
</dbReference>
<dbReference type="PROSITE" id="PS50002">
    <property type="entry name" value="SH3"/>
    <property type="match status" value="2"/>
</dbReference>
<dbReference type="OrthoDB" id="548867at2759"/>
<dbReference type="GO" id="GO:0005938">
    <property type="term" value="C:cell cortex"/>
    <property type="evidence" value="ECO:0007669"/>
    <property type="project" value="UniProtKB-ARBA"/>
</dbReference>
<dbReference type="GO" id="GO:1902494">
    <property type="term" value="C:catalytic complex"/>
    <property type="evidence" value="ECO:0007669"/>
    <property type="project" value="UniProtKB-ARBA"/>
</dbReference>
<dbReference type="GO" id="GO:0000747">
    <property type="term" value="P:conjugation with cellular fusion"/>
    <property type="evidence" value="ECO:0007669"/>
    <property type="project" value="TreeGrafter"/>
</dbReference>
<dbReference type="GO" id="GO:0035091">
    <property type="term" value="F:phosphatidylinositol binding"/>
    <property type="evidence" value="ECO:0007669"/>
    <property type="project" value="InterPro"/>
</dbReference>
<dbReference type="InterPro" id="IPR001452">
    <property type="entry name" value="SH3_domain"/>
</dbReference>
<evidence type="ECO:0000259" key="4">
    <source>
        <dbReference type="PROSITE" id="PS50002"/>
    </source>
</evidence>
<dbReference type="GO" id="GO:0043332">
    <property type="term" value="C:mating projection tip"/>
    <property type="evidence" value="ECO:0007669"/>
    <property type="project" value="TreeGrafter"/>
</dbReference>
<dbReference type="SMART" id="SM00326">
    <property type="entry name" value="SH3"/>
    <property type="match status" value="2"/>
</dbReference>
<dbReference type="InterPro" id="IPR035548">
    <property type="entry name" value="Bem1/Scd2_SH3_1"/>
</dbReference>
<dbReference type="CDD" id="cd06890">
    <property type="entry name" value="PX_Bem1p"/>
    <property type="match status" value="1"/>
</dbReference>
<dbReference type="CDD" id="cd11879">
    <property type="entry name" value="SH3_Bem1p_2"/>
    <property type="match status" value="1"/>
</dbReference>
<dbReference type="Gene3D" id="2.30.30.40">
    <property type="entry name" value="SH3 Domains"/>
    <property type="match status" value="2"/>
</dbReference>
<keyword evidence="2" id="KW-0677">Repeat</keyword>
<dbReference type="InterPro" id="IPR035549">
    <property type="entry name" value="Bem1/Scd2_SH3_2"/>
</dbReference>
<evidence type="ECO:0000256" key="2">
    <source>
        <dbReference type="ARBA" id="ARBA00022737"/>
    </source>
</evidence>
<dbReference type="PROSITE" id="PS50195">
    <property type="entry name" value="PX"/>
    <property type="match status" value="1"/>
</dbReference>
<dbReference type="FunFam" id="2.30.30.40:FF:000093">
    <property type="entry name" value="Protein kinase activator Bem1"/>
    <property type="match status" value="1"/>
</dbReference>
<sequence>MIRIRKTQKTTNVQNSITNIPSKSLISIEPPKNVIKALYDYIPQSSVELGFSKGDFFYLIGNENDENWYEAYNPATNAHGLVPVSYFQVLGRSEKNNFDKSFEKLNDEKNHSTQVPAKSRSLYGIVRYDFHAERPDELEAHAGEAIIVIAQSNHEWFVAKPIGRLGGPGLIPVSFIEIRDFSTGKVVTNVQELVNSMVIPRVEEWKKMTAEYKNNSISLGKFNFDEKLPSKNNIVSDFKNDRSIGFSTKSLDNTKLISNSYHNNEQVCVVSARVIKHIYINEGYQYVVHAEMENLCYRSLCRYYEDFYNLQVMLLEQFPVEAGRTGKRRILPYMPIPLSYIDDEISQRRCIDLDAYLRDLCKLPSYIKQSSLVTCFFFLRKGDIECNTPETMIQTSYSESFGKTSQNSKLSDFSSDGNNISSSSTCCKKSVSENQLSYSTSSLPMPLRSIGFNSYTKSAELKYDSDFSKLTQALQSSSISKNENINTFSSQEVLKESKAQVNLNSSQHNFQYGGICSDSFYIKIKIFFADDLIAIRVPRQITFSQLMEKLQDRLGTIIKSLRCKEEVNNHLFSIRCDDDLRDAINQNSKLVLYAE</sequence>
<accession>A0A899GF03</accession>
<dbReference type="Pfam" id="PF00018">
    <property type="entry name" value="SH3_1"/>
    <property type="match status" value="2"/>
</dbReference>
<dbReference type="PANTHER" id="PTHR15706:SF2">
    <property type="entry name" value="SH3 AND PX DOMAIN-CONTAINING PROTEIN 2A"/>
    <property type="match status" value="1"/>
</dbReference>
<dbReference type="SUPFAM" id="SSF50044">
    <property type="entry name" value="SH3-domain"/>
    <property type="match status" value="2"/>
</dbReference>
<dbReference type="AlphaFoldDB" id="A0A899GF03"/>
<dbReference type="GO" id="GO:0030674">
    <property type="term" value="F:protein-macromolecule adaptor activity"/>
    <property type="evidence" value="ECO:0007669"/>
    <property type="project" value="TreeGrafter"/>
</dbReference>
<evidence type="ECO:0008006" key="8">
    <source>
        <dbReference type="Google" id="ProtNLM"/>
    </source>
</evidence>
<proteinExistence type="predicted"/>